<evidence type="ECO:0000313" key="6">
    <source>
        <dbReference type="EMBL" id="NEI33019.1"/>
    </source>
</evidence>
<feature type="transmembrane region" description="Helical" evidence="5">
    <location>
        <begin position="37"/>
        <end position="58"/>
    </location>
</feature>
<feature type="transmembrane region" description="Helical" evidence="5">
    <location>
        <begin position="12"/>
        <end position="31"/>
    </location>
</feature>
<dbReference type="PANTHER" id="PTHR43847:SF1">
    <property type="entry name" value="BLL3993 PROTEIN"/>
    <property type="match status" value="1"/>
</dbReference>
<dbReference type="GO" id="GO:0008168">
    <property type="term" value="F:methyltransferase activity"/>
    <property type="evidence" value="ECO:0007669"/>
    <property type="project" value="UniProtKB-KW"/>
</dbReference>
<evidence type="ECO:0000256" key="5">
    <source>
        <dbReference type="SAM" id="Phobius"/>
    </source>
</evidence>
<dbReference type="EMBL" id="WUEZ01000003">
    <property type="protein sequence ID" value="NEI33019.1"/>
    <property type="molecule type" value="Genomic_DNA"/>
</dbReference>
<accession>A0A6P0AZN3</accession>
<dbReference type="Pfam" id="PF04191">
    <property type="entry name" value="PEMT"/>
    <property type="match status" value="1"/>
</dbReference>
<dbReference type="InterPro" id="IPR007318">
    <property type="entry name" value="Phopholipid_MeTrfase"/>
</dbReference>
<feature type="transmembrane region" description="Helical" evidence="5">
    <location>
        <begin position="112"/>
        <end position="133"/>
    </location>
</feature>
<keyword evidence="6" id="KW-0489">Methyltransferase</keyword>
<gene>
    <name evidence="6" type="ORF">GR204_03195</name>
</gene>
<dbReference type="GO" id="GO:0012505">
    <property type="term" value="C:endomembrane system"/>
    <property type="evidence" value="ECO:0007669"/>
    <property type="project" value="UniProtKB-SubCell"/>
</dbReference>
<evidence type="ECO:0000256" key="3">
    <source>
        <dbReference type="ARBA" id="ARBA00022989"/>
    </source>
</evidence>
<sequence length="229" mass="25775">MENQKKDLGRRATEATVKFVVVLAVMIFVAAGSLSYWQGWLFLLNFCGWTIATTAYFLRYDRALLEQRLHVGPGAERQPMQKRIQLFNGVVLIALFIGSALDHRFGWSAVPVPMVIFGNLLVAASFYGCFLVLRQNSFASATVEIRRDQRVISSGLYSVVRHPMYAAALVLFSGMPLSLGSYWGLLAIPPAFAGLAARLLDEEKHLTRDLPGYAEYRRKVRYRLLPGLW</sequence>
<organism evidence="6 7">
    <name type="scientific">Rhizobium leguminosarum</name>
    <dbReference type="NCBI Taxonomy" id="384"/>
    <lineage>
        <taxon>Bacteria</taxon>
        <taxon>Pseudomonadati</taxon>
        <taxon>Pseudomonadota</taxon>
        <taxon>Alphaproteobacteria</taxon>
        <taxon>Hyphomicrobiales</taxon>
        <taxon>Rhizobiaceae</taxon>
        <taxon>Rhizobium/Agrobacterium group</taxon>
        <taxon>Rhizobium</taxon>
    </lineage>
</organism>
<protein>
    <submittedName>
        <fullName evidence="6">Isoprenylcysteine carboxylmethyltransferase family protein</fullName>
    </submittedName>
</protein>
<comment type="caution">
    <text evidence="6">The sequence shown here is derived from an EMBL/GenBank/DDBJ whole genome shotgun (WGS) entry which is preliminary data.</text>
</comment>
<keyword evidence="3 5" id="KW-1133">Transmembrane helix</keyword>
<evidence type="ECO:0000256" key="1">
    <source>
        <dbReference type="ARBA" id="ARBA00004127"/>
    </source>
</evidence>
<dbReference type="RefSeq" id="WP_164575640.1">
    <property type="nucleotide sequence ID" value="NZ_JAAXDH010000001.1"/>
</dbReference>
<reference evidence="6 7" key="1">
    <citation type="submission" date="2019-12" db="EMBL/GenBank/DDBJ databases">
        <title>Rhizobium genotypes associated with high levels of biological nitrogen fixation by grain legumes in a temperate-maritime cropping system.</title>
        <authorList>
            <person name="Maluk M."/>
            <person name="Francesc Ferrando Molina F."/>
            <person name="Lopez Del Egido L."/>
            <person name="Lafos M."/>
            <person name="Langarica-Fuentes A."/>
            <person name="Gebre Yohannes G."/>
            <person name="Young M.W."/>
            <person name="Martin P."/>
            <person name="Gantlett R."/>
            <person name="Kenicer G."/>
            <person name="Hawes C."/>
            <person name="Begg G.S."/>
            <person name="Quilliam R.S."/>
            <person name="Squire G.R."/>
            <person name="Poole P.S."/>
            <person name="Young P.W."/>
            <person name="Iannetta P.M."/>
            <person name="James E.K."/>
        </authorList>
    </citation>
    <scope>NUCLEOTIDE SEQUENCE [LARGE SCALE GENOMIC DNA]</scope>
    <source>
        <strain evidence="6 7">JHI1096</strain>
    </source>
</reference>
<evidence type="ECO:0000256" key="4">
    <source>
        <dbReference type="ARBA" id="ARBA00023136"/>
    </source>
</evidence>
<evidence type="ECO:0000313" key="7">
    <source>
        <dbReference type="Proteomes" id="UP000471560"/>
    </source>
</evidence>
<dbReference type="PANTHER" id="PTHR43847">
    <property type="entry name" value="BLL3993 PROTEIN"/>
    <property type="match status" value="1"/>
</dbReference>
<dbReference type="Proteomes" id="UP000471560">
    <property type="component" value="Unassembled WGS sequence"/>
</dbReference>
<keyword evidence="2 5" id="KW-0812">Transmembrane</keyword>
<name>A0A6P0AZN3_RHILE</name>
<keyword evidence="6" id="KW-0808">Transferase</keyword>
<dbReference type="InterPro" id="IPR052527">
    <property type="entry name" value="Metal_cation-efflux_comp"/>
</dbReference>
<feature type="transmembrane region" description="Helical" evidence="5">
    <location>
        <begin position="86"/>
        <end position="106"/>
    </location>
</feature>
<keyword evidence="4 5" id="KW-0472">Membrane</keyword>
<comment type="subcellular location">
    <subcellularLocation>
        <location evidence="1">Endomembrane system</location>
        <topology evidence="1">Multi-pass membrane protein</topology>
    </subcellularLocation>
</comment>
<dbReference type="GO" id="GO:0032259">
    <property type="term" value="P:methylation"/>
    <property type="evidence" value="ECO:0007669"/>
    <property type="project" value="UniProtKB-KW"/>
</dbReference>
<evidence type="ECO:0000256" key="2">
    <source>
        <dbReference type="ARBA" id="ARBA00022692"/>
    </source>
</evidence>
<dbReference type="Gene3D" id="1.20.120.1630">
    <property type="match status" value="1"/>
</dbReference>
<proteinExistence type="predicted"/>
<dbReference type="AlphaFoldDB" id="A0A6P0AZN3"/>